<evidence type="ECO:0000259" key="5">
    <source>
        <dbReference type="Pfam" id="PF22600"/>
    </source>
</evidence>
<protein>
    <submittedName>
        <fullName evidence="6">PAP/25A-associated</fullName>
    </submittedName>
</protein>
<evidence type="ECO:0000256" key="2">
    <source>
        <dbReference type="ARBA" id="ARBA00022842"/>
    </source>
</evidence>
<feature type="compositionally biased region" description="Basic residues" evidence="3">
    <location>
        <begin position="464"/>
        <end position="475"/>
    </location>
</feature>
<proteinExistence type="predicted"/>
<dbReference type="GO" id="GO:0031123">
    <property type="term" value="P:RNA 3'-end processing"/>
    <property type="evidence" value="ECO:0007669"/>
    <property type="project" value="TreeGrafter"/>
</dbReference>
<dbReference type="GO" id="GO:0005730">
    <property type="term" value="C:nucleolus"/>
    <property type="evidence" value="ECO:0007669"/>
    <property type="project" value="TreeGrafter"/>
</dbReference>
<feature type="compositionally biased region" description="Polar residues" evidence="3">
    <location>
        <begin position="626"/>
        <end position="635"/>
    </location>
</feature>
<comment type="caution">
    <text evidence="6">The sequence shown here is derived from an EMBL/GenBank/DDBJ whole genome shotgun (WGS) entry which is preliminary data.</text>
</comment>
<dbReference type="GO" id="GO:0046872">
    <property type="term" value="F:metal ion binding"/>
    <property type="evidence" value="ECO:0007669"/>
    <property type="project" value="UniProtKB-KW"/>
</dbReference>
<reference evidence="6" key="1">
    <citation type="submission" date="2023-02" db="EMBL/GenBank/DDBJ databases">
        <title>Genome of toxic invasive species Heracleum sosnowskyi carries increased number of genes despite the absence of recent whole-genome duplications.</title>
        <authorList>
            <person name="Schelkunov M."/>
            <person name="Shtratnikova V."/>
            <person name="Makarenko M."/>
            <person name="Klepikova A."/>
            <person name="Omelchenko D."/>
            <person name="Novikova G."/>
            <person name="Obukhova E."/>
            <person name="Bogdanov V."/>
            <person name="Penin A."/>
            <person name="Logacheva M."/>
        </authorList>
    </citation>
    <scope>NUCLEOTIDE SEQUENCE</scope>
    <source>
        <strain evidence="6">Hsosn_3</strain>
        <tissue evidence="6">Leaf</tissue>
    </source>
</reference>
<feature type="region of interest" description="Disordered" evidence="3">
    <location>
        <begin position="1045"/>
        <end position="1075"/>
    </location>
</feature>
<name>A0AAD8IZ96_9APIA</name>
<dbReference type="Pfam" id="PF22600">
    <property type="entry name" value="MTPAP-like_central"/>
    <property type="match status" value="1"/>
</dbReference>
<dbReference type="SUPFAM" id="SSF81301">
    <property type="entry name" value="Nucleotidyltransferase"/>
    <property type="match status" value="1"/>
</dbReference>
<dbReference type="EMBL" id="JAUIZM010000003">
    <property type="protein sequence ID" value="KAK1394004.1"/>
    <property type="molecule type" value="Genomic_DNA"/>
</dbReference>
<dbReference type="Gene3D" id="1.10.1410.10">
    <property type="match status" value="1"/>
</dbReference>
<evidence type="ECO:0000313" key="6">
    <source>
        <dbReference type="EMBL" id="KAK1394004.1"/>
    </source>
</evidence>
<dbReference type="InterPro" id="IPR045862">
    <property type="entry name" value="Trf4-like"/>
</dbReference>
<dbReference type="GO" id="GO:0043634">
    <property type="term" value="P:polyadenylation-dependent ncRNA catabolic process"/>
    <property type="evidence" value="ECO:0007669"/>
    <property type="project" value="TreeGrafter"/>
</dbReference>
<dbReference type="GO" id="GO:1990817">
    <property type="term" value="F:poly(A) RNA polymerase activity"/>
    <property type="evidence" value="ECO:0007669"/>
    <property type="project" value="InterPro"/>
</dbReference>
<feature type="compositionally biased region" description="Basic and acidic residues" evidence="3">
    <location>
        <begin position="636"/>
        <end position="650"/>
    </location>
</feature>
<keyword evidence="1" id="KW-0479">Metal-binding</keyword>
<dbReference type="InterPro" id="IPR002058">
    <property type="entry name" value="PAP_assoc"/>
</dbReference>
<feature type="region of interest" description="Disordered" evidence="3">
    <location>
        <begin position="540"/>
        <end position="576"/>
    </location>
</feature>
<evidence type="ECO:0000256" key="1">
    <source>
        <dbReference type="ARBA" id="ARBA00022723"/>
    </source>
</evidence>
<dbReference type="GO" id="GO:0003729">
    <property type="term" value="F:mRNA binding"/>
    <property type="evidence" value="ECO:0007669"/>
    <property type="project" value="TreeGrafter"/>
</dbReference>
<feature type="compositionally biased region" description="Low complexity" evidence="3">
    <location>
        <begin position="841"/>
        <end position="850"/>
    </location>
</feature>
<dbReference type="SUPFAM" id="SSF81631">
    <property type="entry name" value="PAP/OAS1 substrate-binding domain"/>
    <property type="match status" value="1"/>
</dbReference>
<evidence type="ECO:0000256" key="3">
    <source>
        <dbReference type="SAM" id="MobiDB-lite"/>
    </source>
</evidence>
<dbReference type="PANTHER" id="PTHR23092">
    <property type="entry name" value="POLY(A) RNA POLYMERASE"/>
    <property type="match status" value="1"/>
</dbReference>
<dbReference type="PANTHER" id="PTHR23092:SF48">
    <property type="entry name" value="NUCLEOTIDYLTRANSFERASE FAMILY PROTEIN"/>
    <property type="match status" value="1"/>
</dbReference>
<feature type="region of interest" description="Disordered" evidence="3">
    <location>
        <begin position="1088"/>
        <end position="1109"/>
    </location>
</feature>
<feature type="compositionally biased region" description="Basic residues" evidence="3">
    <location>
        <begin position="551"/>
        <end position="562"/>
    </location>
</feature>
<dbReference type="Proteomes" id="UP001237642">
    <property type="component" value="Unassembled WGS sequence"/>
</dbReference>
<organism evidence="6 7">
    <name type="scientific">Heracleum sosnowskyi</name>
    <dbReference type="NCBI Taxonomy" id="360622"/>
    <lineage>
        <taxon>Eukaryota</taxon>
        <taxon>Viridiplantae</taxon>
        <taxon>Streptophyta</taxon>
        <taxon>Embryophyta</taxon>
        <taxon>Tracheophyta</taxon>
        <taxon>Spermatophyta</taxon>
        <taxon>Magnoliopsida</taxon>
        <taxon>eudicotyledons</taxon>
        <taxon>Gunneridae</taxon>
        <taxon>Pentapetalae</taxon>
        <taxon>asterids</taxon>
        <taxon>campanulids</taxon>
        <taxon>Apiales</taxon>
        <taxon>Apiaceae</taxon>
        <taxon>Apioideae</taxon>
        <taxon>apioid superclade</taxon>
        <taxon>Tordylieae</taxon>
        <taxon>Tordyliinae</taxon>
        <taxon>Heracleum</taxon>
    </lineage>
</organism>
<dbReference type="InterPro" id="IPR043519">
    <property type="entry name" value="NT_sf"/>
</dbReference>
<feature type="region of interest" description="Disordered" evidence="3">
    <location>
        <begin position="841"/>
        <end position="880"/>
    </location>
</feature>
<gene>
    <name evidence="6" type="ORF">POM88_013060</name>
</gene>
<dbReference type="Pfam" id="PF03828">
    <property type="entry name" value="PAP_assoc"/>
    <property type="match status" value="1"/>
</dbReference>
<keyword evidence="2" id="KW-0460">Magnesium</keyword>
<keyword evidence="7" id="KW-1185">Reference proteome</keyword>
<feature type="domain" description="Poly(A) RNA polymerase mitochondrial-like central palm" evidence="5">
    <location>
        <begin position="1234"/>
        <end position="1339"/>
    </location>
</feature>
<feature type="region of interest" description="Disordered" evidence="3">
    <location>
        <begin position="452"/>
        <end position="491"/>
    </location>
</feature>
<evidence type="ECO:0000259" key="4">
    <source>
        <dbReference type="Pfam" id="PF03828"/>
    </source>
</evidence>
<dbReference type="InterPro" id="IPR054708">
    <property type="entry name" value="MTPAP-like_central"/>
</dbReference>
<accession>A0AAD8IZ96</accession>
<feature type="domain" description="PAP-associated" evidence="4">
    <location>
        <begin position="1470"/>
        <end position="1521"/>
    </location>
</feature>
<sequence length="1581" mass="174987">MHSKQQLMDTLTSHISLYHAASSSPIHTNPNPRNSILQWFKSLSIHQRQSCLTIVDYKFVQVLIEMDAKLRDHGHGVFIVLSDLMSNERPDIPSVCFRKSRGVVRRVGEACEAGKVVKEAVRVFDSREGEVVEKCSEVVTVSGKFVEKVVGGGGKCSEAVRGSGKGVEKVVGGGGSCLVESLDAVTVSEKLVEDVEKFVEVMDVVTGGAFLRGEESKVGEDWVEFEWLKGKGYYGIEAFVVNRLEVALRLSWMNCSSGKKRGVKLKEKVSLAGVAANVFWRKKGCVDWWGKLDCVTKEKIFRTFIGKAAKSMTVEILKTTNIPMEDDMRPSKTKAKIPLSYDRAVPRQKTFCVAQGSLADLNSSLTSASVSGMATSAEYICRCLSILQDISAMLLTCNHSSEHANEQLFFSSLGSLNSTSSFVFRKLRGLLMVVSLDYTKLELLEEVNANCSTKKSKEKPSATSRRKKGKTRNTKKVSSVRSSIDDSKLDTSSKVEGSELTCSENIETCQTNSLASTIQEKDSNRETSLSAADMEHAEEFVNGNIQNSGQKNKKRSNKHKKTWSSSDAKVERRKSKKVSAVTVIFEDIHGGDLVKEKIRAPNPSTGRTNFTGEDSVVQKIQDENDSVSCGASCRSSTEDHQPSEKMKEDQFPRFEIVKHSSEPIGSPVMPTSDCGIILRSEDVNSRNVEHVTEAVTISTFPKEGLTNADPVKITTTQEQDDSSTSSHETIISAGCPPYEWPSAAPSHFSSVNMHLPATTDRLHLDVGHNWKNHFHQPLVQTVHQVRKSPIENGCNGILSRPMSMSLDWPPMVRNFSGLIPSMTYSYDTGFIPRRQPSFQQSFTSQSLQRSATNFDDERLYSGDVDVSDKTNAQEPADEHDNRWISEEDIEVHAVTGMDYSQYFGGGVMYWNPSDRTGTSFSRPPSLSSDDSSWAWREADMNTTVDDMVAFSSSFSTNGLASPSTASFCSPFDPMGPAHQALGYVIPGGDVTGKVLHSSSTMSDVAAEEIASASLSNLPSDSEAMTGDSLPYPILRPIIIPSISRERSRSEFKRSHDHKSSCVPNRRDQPRIKRPPSPVVLCVSHAPHLPPPSPVSESRKHRGFPTVRSGSSSPRNWGVRGWFNDGISFEESCMRMDGSEVVWPSWRSNSLSSRQLNQPLPGTLLQDRLIAISQLARDQEHPDVAIPLQPPESLNSSSRKASLSLMHNLLHDEIDSFHKQVIAENLVNKPYINWAVKRVTRSLQVLWPRSRTNIFGSNATGLSLPTSDVDLVVCLPPVRNLEPIKEAGILEGRNGIKETCLQHAARYLANQEWVKSDSLKIVENTAIPIIMVVVEVPCDLIVTHLPIPKEEPVQVSNEQDKISLADTDVSESSVLPERFNINNSKGKTKSVRLDISFKSPSHTGLQTTELVKELTEQFPAATPLSMVLKQFLSDRSLDQSYSGGLSSYCLILMITRFLQHEHHQGRSINQNFGGLLMDFLYFYGNVFDPRQMRISVRGSGVYINREKGYSIDPIYIDDPLFPANNVGRNCFRIHQCIKAFADAYVILDDELTFLPTDGDASANCPCNLLHKIIPSITILNVS</sequence>
<evidence type="ECO:0000313" key="7">
    <source>
        <dbReference type="Proteomes" id="UP001237642"/>
    </source>
</evidence>
<dbReference type="Gene3D" id="3.30.460.10">
    <property type="entry name" value="Beta Polymerase, domain 2"/>
    <property type="match status" value="1"/>
</dbReference>
<reference evidence="6" key="2">
    <citation type="submission" date="2023-05" db="EMBL/GenBank/DDBJ databases">
        <authorList>
            <person name="Schelkunov M.I."/>
        </authorList>
    </citation>
    <scope>NUCLEOTIDE SEQUENCE</scope>
    <source>
        <strain evidence="6">Hsosn_3</strain>
        <tissue evidence="6">Leaf</tissue>
    </source>
</reference>
<dbReference type="GO" id="GO:0031499">
    <property type="term" value="C:TRAMP complex"/>
    <property type="evidence" value="ECO:0007669"/>
    <property type="project" value="TreeGrafter"/>
</dbReference>
<feature type="compositionally biased region" description="Basic and acidic residues" evidence="3">
    <location>
        <begin position="1045"/>
        <end position="1070"/>
    </location>
</feature>
<feature type="region of interest" description="Disordered" evidence="3">
    <location>
        <begin position="623"/>
        <end position="650"/>
    </location>
</feature>